<dbReference type="InterPro" id="IPR001036">
    <property type="entry name" value="Acrflvin-R"/>
</dbReference>
<feature type="transmembrane region" description="Helical" evidence="1">
    <location>
        <begin position="533"/>
        <end position="553"/>
    </location>
</feature>
<dbReference type="Gene3D" id="1.20.1640.10">
    <property type="entry name" value="Multidrug efflux transporter AcrB transmembrane domain"/>
    <property type="match status" value="2"/>
</dbReference>
<dbReference type="Gene3D" id="3.30.70.1320">
    <property type="entry name" value="Multidrug efflux transporter AcrB pore domain like"/>
    <property type="match status" value="1"/>
</dbReference>
<evidence type="ECO:0000256" key="1">
    <source>
        <dbReference type="SAM" id="Phobius"/>
    </source>
</evidence>
<feature type="transmembrane region" description="Helical" evidence="1">
    <location>
        <begin position="32"/>
        <end position="52"/>
    </location>
</feature>
<dbReference type="PRINTS" id="PR00702">
    <property type="entry name" value="ACRIFLAVINRP"/>
</dbReference>
<feature type="transmembrane region" description="Helical" evidence="1">
    <location>
        <begin position="959"/>
        <end position="980"/>
    </location>
</feature>
<dbReference type="EMBL" id="JBBMQS010000004">
    <property type="protein sequence ID" value="MEM5497262.1"/>
    <property type="molecule type" value="Genomic_DNA"/>
</dbReference>
<accession>A0ABU9STS8</accession>
<feature type="transmembrane region" description="Helical" evidence="1">
    <location>
        <begin position="992"/>
        <end position="1016"/>
    </location>
</feature>
<proteinExistence type="predicted"/>
<protein>
    <submittedName>
        <fullName evidence="2">Efflux RND transporter permease subunit</fullName>
    </submittedName>
</protein>
<dbReference type="SUPFAM" id="SSF82866">
    <property type="entry name" value="Multidrug efflux transporter AcrB transmembrane domain"/>
    <property type="match status" value="2"/>
</dbReference>
<dbReference type="PANTHER" id="PTHR32063:SF73">
    <property type="entry name" value="RND SUPERFAMILY EFFLUX PUMP PERMEASE COMPONENT 1"/>
    <property type="match status" value="1"/>
</dbReference>
<dbReference type="Gene3D" id="3.30.70.1430">
    <property type="entry name" value="Multidrug efflux transporter AcrB pore domain"/>
    <property type="match status" value="2"/>
</dbReference>
<dbReference type="PANTHER" id="PTHR32063">
    <property type="match status" value="1"/>
</dbReference>
<organism evidence="2 3">
    <name type="scientific">Paraglaciecola mesophila</name>
    <dbReference type="NCBI Taxonomy" id="197222"/>
    <lineage>
        <taxon>Bacteria</taxon>
        <taxon>Pseudomonadati</taxon>
        <taxon>Pseudomonadota</taxon>
        <taxon>Gammaproteobacteria</taxon>
        <taxon>Alteromonadales</taxon>
        <taxon>Alteromonadaceae</taxon>
        <taxon>Paraglaciecola</taxon>
    </lineage>
</organism>
<keyword evidence="1" id="KW-0472">Membrane</keyword>
<feature type="transmembrane region" description="Helical" evidence="1">
    <location>
        <begin position="349"/>
        <end position="368"/>
    </location>
</feature>
<feature type="transmembrane region" description="Helical" evidence="1">
    <location>
        <begin position="856"/>
        <end position="873"/>
    </location>
</feature>
<dbReference type="Gene3D" id="3.30.2090.10">
    <property type="entry name" value="Multidrug efflux transporter AcrB TolC docking domain, DN and DC subdomains"/>
    <property type="match status" value="2"/>
</dbReference>
<sequence>MNKPDMQQGHQEQAKIAAAGSSLAAFAMRRPVTIGMLFFSMLLFGILASQLLPLEKFPSIDIPEIAIRIPYENATPAEIEKMITRPVEEVLATMSGIKRLRSKSTEDAAEIQLQFAWDENLKAKGIEAREKIDAIRNDLPADVQRVLVYQFNTSDLPIFQLRVSSERDLSDAYDLLERNLKIPIERVAGVSKVELYGVLKKQIAIRIDTQKQASLGITNTQLLSALRQANFAMTAGSFYDLEQKITINPQGAFTKIEDINALIIKKGVLLSDIARIGYESPKRTEGRHLDRTYAVGFNIFRESNSNLVAVSEAVMNVINQADDSPAFAGITLFVMDDEAASVTESLGDLLNAGLLGALLSVMVLYTFLRNLTTTLIVVLSVPFSICITLGCMYFMGYTINILSMMGLMLAVGMLVDNAVVVTESIQQERNHYPNSIEATKAGVGKVSLAVIAGTTTTAIVFLPNIIGVKVNLTIFLEHVAIAICISLFASLLIAQTLIPLLTSRLSSGLSSKAASTHPQAPAMGKLAKQYQRVLSWSLAHRGLTCVIALLILVSTAIPMQFVTGDDDDDNNSRLWLNYDIQGNYSLVEVEKSVDKMEAYLYANQDAFQIEQVYTYFTAGEATSALTLKEGMSVSKGELKERILKDMPKFARARPSFKWEQGNGGGLQLTLLGDSSASLSDVAERVLPAIKRIDGLTDVGIEGNNQKFELQVIVDRNKAYRYGLSANDVANTIASGLRGTNLRTFRDAESGEIGIRMLFDEALQESITELKNLTITRIGQQTVTLDMVSETKIVPRLAEIRRSYRQTSLTIGANMKDDVTLQQAKERIENVMQYLTLPDGYSWTFDGSIDRQNQNEAVMQTNMLLALCMIYIVMAALFESLLLPTAVITSLLFSLTGVFWALFVTGTAMSVMSMIGMLILMGIVVNNGIVLVDRINQLIDQGIAINAAVIEACLTRVRPILMTVATTIVGLVPLALGNTSIGGDGPAYSPMAIAIIGGLTFSTATSLVLVPLAYVLLLRMRAKTAGLIQTSKNWANKVIKI</sequence>
<name>A0ABU9STS8_9ALTE</name>
<keyword evidence="3" id="KW-1185">Reference proteome</keyword>
<keyword evidence="1" id="KW-0812">Transmembrane</keyword>
<dbReference type="Pfam" id="PF00873">
    <property type="entry name" value="ACR_tran"/>
    <property type="match status" value="1"/>
</dbReference>
<feature type="transmembrane region" description="Helical" evidence="1">
    <location>
        <begin position="446"/>
        <end position="466"/>
    </location>
</feature>
<gene>
    <name evidence="2" type="ORF">WNY77_07670</name>
</gene>
<reference evidence="2 3" key="1">
    <citation type="submission" date="2024-03" db="EMBL/GenBank/DDBJ databases">
        <title>Community enrichment and isolation of bacterial strains for fucoidan degradation.</title>
        <authorList>
            <person name="Sichert A."/>
        </authorList>
    </citation>
    <scope>NUCLEOTIDE SEQUENCE [LARGE SCALE GENOMIC DNA]</scope>
    <source>
        <strain evidence="2 3">AS12</strain>
    </source>
</reference>
<comment type="caution">
    <text evidence="2">The sequence shown here is derived from an EMBL/GenBank/DDBJ whole genome shotgun (WGS) entry which is preliminary data.</text>
</comment>
<dbReference type="InterPro" id="IPR027463">
    <property type="entry name" value="AcrB_DN_DC_subdom"/>
</dbReference>
<dbReference type="Proteomes" id="UP001461163">
    <property type="component" value="Unassembled WGS sequence"/>
</dbReference>
<dbReference type="SUPFAM" id="SSF82693">
    <property type="entry name" value="Multidrug efflux transporter AcrB pore domain, PN1, PN2, PC1 and PC2 subdomains"/>
    <property type="match status" value="2"/>
</dbReference>
<evidence type="ECO:0000313" key="2">
    <source>
        <dbReference type="EMBL" id="MEM5497262.1"/>
    </source>
</evidence>
<dbReference type="Gene3D" id="3.30.70.1440">
    <property type="entry name" value="Multidrug efflux transporter AcrB pore domain"/>
    <property type="match status" value="1"/>
</dbReference>
<keyword evidence="1" id="KW-1133">Transmembrane helix</keyword>
<feature type="transmembrane region" description="Helical" evidence="1">
    <location>
        <begin position="375"/>
        <end position="395"/>
    </location>
</feature>
<feature type="transmembrane region" description="Helical" evidence="1">
    <location>
        <begin position="478"/>
        <end position="502"/>
    </location>
</feature>
<dbReference type="RefSeq" id="WP_342881353.1">
    <property type="nucleotide sequence ID" value="NZ_JBBMQS010000004.1"/>
</dbReference>
<feature type="transmembrane region" description="Helical" evidence="1">
    <location>
        <begin position="908"/>
        <end position="931"/>
    </location>
</feature>
<evidence type="ECO:0000313" key="3">
    <source>
        <dbReference type="Proteomes" id="UP001461163"/>
    </source>
</evidence>
<dbReference type="SUPFAM" id="SSF82714">
    <property type="entry name" value="Multidrug efflux transporter AcrB TolC docking domain, DN and DC subdomains"/>
    <property type="match status" value="2"/>
</dbReference>